<dbReference type="InterPro" id="IPR036388">
    <property type="entry name" value="WH-like_DNA-bd_sf"/>
</dbReference>
<dbReference type="GO" id="GO:0016540">
    <property type="term" value="P:protein autoprocessing"/>
    <property type="evidence" value="ECO:0007669"/>
    <property type="project" value="TreeGrafter"/>
</dbReference>
<sequence>MLKKQGGFSLVQVLMSIGLLSALGLGVAQLIQDSNKAVNKMEVDADLLVVYRSIMSVLSDPLNCAETFRNRLAANTPNATIQIKKDVKGVFVNEFPANQVYGSKQLKILSYSLSDAAADVDVATKNTTHLIIEFDRGMGKVGSRIITKKIVLNVQVDASNRITSCSAHGETGSDIWKYSANQSDIFFSGGNVGINTSTPAEKLHIYRGNAKVYIDGNGGLGGPPSGMFLTGNNITGQQIGLFFGTDGPIYERGLVYDTASARLSLVNNASSATRTPRLVVKPDGNIGIGEIDPNHLLSLKSHGTLIGNNAQIMIRDPDNLSRGLGIGYEQTNAVQTFAFLQTSFDGMGLYPHLVMQASGGNVGIGTTTASHKLDVVGTNGTTVAHFSDGSQSCSIRPATSGNITCSSDERLKKNIKAFSNSEALRKILKLQTVTFEWKSLNDGAHTGYIAQAVEKIIPELVSTDKSGYKQIGQMGLIPWITSAIKELYTDSNDRIKKLEAENAELRIRVERIEKMYAAKSI</sequence>
<dbReference type="GO" id="GO:0003700">
    <property type="term" value="F:DNA-binding transcription factor activity"/>
    <property type="evidence" value="ECO:0007669"/>
    <property type="project" value="TreeGrafter"/>
</dbReference>
<accession>A0AAX4HS09</accession>
<evidence type="ECO:0000313" key="3">
    <source>
        <dbReference type="EMBL" id="WPU66011.1"/>
    </source>
</evidence>
<dbReference type="Gene3D" id="1.10.10.10">
    <property type="entry name" value="Winged helix-like DNA-binding domain superfamily/Winged helix DNA-binding domain"/>
    <property type="match status" value="1"/>
</dbReference>
<gene>
    <name evidence="3" type="ORF">SOO65_04565</name>
</gene>
<name>A0AAX4HS09_9BACT</name>
<dbReference type="KEGG" id="psti:SOO65_04565"/>
<reference evidence="3 4" key="1">
    <citation type="submission" date="2023-11" db="EMBL/GenBank/DDBJ databases">
        <title>Peredibacter starrii A3.12.</title>
        <authorList>
            <person name="Mitchell R.J."/>
        </authorList>
    </citation>
    <scope>NUCLEOTIDE SEQUENCE [LARGE SCALE GENOMIC DNA]</scope>
    <source>
        <strain evidence="3 4">A3.12</strain>
    </source>
</reference>
<keyword evidence="1" id="KW-0175">Coiled coil</keyword>
<dbReference type="EMBL" id="CP139487">
    <property type="protein sequence ID" value="WPU66011.1"/>
    <property type="molecule type" value="Genomic_DNA"/>
</dbReference>
<dbReference type="RefSeq" id="WP_321397647.1">
    <property type="nucleotide sequence ID" value="NZ_CP139487.1"/>
</dbReference>
<feature type="coiled-coil region" evidence="1">
    <location>
        <begin position="488"/>
        <end position="515"/>
    </location>
</feature>
<dbReference type="GO" id="GO:0045893">
    <property type="term" value="P:positive regulation of DNA-templated transcription"/>
    <property type="evidence" value="ECO:0007669"/>
    <property type="project" value="TreeGrafter"/>
</dbReference>
<feature type="domain" description="Peptidase S74" evidence="2">
    <location>
        <begin position="407"/>
        <end position="502"/>
    </location>
</feature>
<dbReference type="PROSITE" id="PS51688">
    <property type="entry name" value="ICA"/>
    <property type="match status" value="1"/>
</dbReference>
<organism evidence="3 4">
    <name type="scientific">Peredibacter starrii</name>
    <dbReference type="NCBI Taxonomy" id="28202"/>
    <lineage>
        <taxon>Bacteria</taxon>
        <taxon>Pseudomonadati</taxon>
        <taxon>Bdellovibrionota</taxon>
        <taxon>Bacteriovoracia</taxon>
        <taxon>Bacteriovoracales</taxon>
        <taxon>Bacteriovoracaceae</taxon>
        <taxon>Peredibacter</taxon>
    </lineage>
</organism>
<protein>
    <submittedName>
        <fullName evidence="3">Tail fiber domain-containing protein</fullName>
    </submittedName>
</protein>
<dbReference type="Pfam" id="PF13884">
    <property type="entry name" value="Peptidase_S74"/>
    <property type="match status" value="1"/>
</dbReference>
<dbReference type="PANTHER" id="PTHR13029:SF18">
    <property type="entry name" value="MYELIN REGULATORY FACTOR HOMOLOG 1"/>
    <property type="match status" value="1"/>
</dbReference>
<dbReference type="GO" id="GO:0043565">
    <property type="term" value="F:sequence-specific DNA binding"/>
    <property type="evidence" value="ECO:0007669"/>
    <property type="project" value="TreeGrafter"/>
</dbReference>
<evidence type="ECO:0000256" key="1">
    <source>
        <dbReference type="SAM" id="Coils"/>
    </source>
</evidence>
<evidence type="ECO:0000259" key="2">
    <source>
        <dbReference type="PROSITE" id="PS51688"/>
    </source>
</evidence>
<dbReference type="AlphaFoldDB" id="A0AAX4HS09"/>
<keyword evidence="4" id="KW-1185">Reference proteome</keyword>
<proteinExistence type="predicted"/>
<dbReference type="PANTHER" id="PTHR13029">
    <property type="match status" value="1"/>
</dbReference>
<evidence type="ECO:0000313" key="4">
    <source>
        <dbReference type="Proteomes" id="UP001324634"/>
    </source>
</evidence>
<dbReference type="Proteomes" id="UP001324634">
    <property type="component" value="Chromosome"/>
</dbReference>
<dbReference type="InterPro" id="IPR051577">
    <property type="entry name" value="MRF-like"/>
</dbReference>
<dbReference type="InterPro" id="IPR030392">
    <property type="entry name" value="S74_ICA"/>
</dbReference>